<dbReference type="HAMAP" id="MF_00672">
    <property type="entry name" value="UPF0761"/>
    <property type="match status" value="1"/>
</dbReference>
<evidence type="ECO:0000256" key="4">
    <source>
        <dbReference type="ARBA" id="ARBA00022692"/>
    </source>
</evidence>
<dbReference type="AlphaFoldDB" id="A0A448TBR4"/>
<protein>
    <recommendedName>
        <fullName evidence="7">UPF0761 membrane protein NCTC13193_05821</fullName>
    </recommendedName>
</protein>
<evidence type="ECO:0000313" key="8">
    <source>
        <dbReference type="EMBL" id="VEI77441.1"/>
    </source>
</evidence>
<feature type="transmembrane region" description="Helical" evidence="7">
    <location>
        <begin position="214"/>
        <end position="236"/>
    </location>
</feature>
<keyword evidence="5 7" id="KW-1133">Transmembrane helix</keyword>
<keyword evidence="2 7" id="KW-1003">Cell membrane</keyword>
<dbReference type="InterPro" id="IPR023679">
    <property type="entry name" value="UPF0761_bac"/>
</dbReference>
<organism evidence="8 9">
    <name type="scientific">Serratia fonticola</name>
    <dbReference type="NCBI Taxonomy" id="47917"/>
    <lineage>
        <taxon>Bacteria</taxon>
        <taxon>Pseudomonadati</taxon>
        <taxon>Pseudomonadota</taxon>
        <taxon>Gammaproteobacteria</taxon>
        <taxon>Enterobacterales</taxon>
        <taxon>Yersiniaceae</taxon>
        <taxon>Serratia</taxon>
    </lineage>
</organism>
<comment type="similarity">
    <text evidence="7">Belongs to the UPF0761 family.</text>
</comment>
<dbReference type="Proteomes" id="UP000270487">
    <property type="component" value="Chromosome"/>
</dbReference>
<proteinExistence type="inferred from homology"/>
<dbReference type="PIRSF" id="PIRSF035875">
    <property type="entry name" value="RNase_BN"/>
    <property type="match status" value="1"/>
</dbReference>
<feature type="transmembrane region" description="Helical" evidence="7">
    <location>
        <begin position="103"/>
        <end position="124"/>
    </location>
</feature>
<evidence type="ECO:0000256" key="5">
    <source>
        <dbReference type="ARBA" id="ARBA00022989"/>
    </source>
</evidence>
<dbReference type="NCBIfam" id="NF002457">
    <property type="entry name" value="PRK01637.1"/>
    <property type="match status" value="1"/>
</dbReference>
<sequence>MSFFRRKKLPSSIKPGITFGRLLFKRIDEDGLTMLAGHLAYVSLLSLVPLITVVFALFAVFPMFADISVQLKSFIFSNFMPAAGNVLQRYLEQFVANSSKMTAVGICGLIVTALLLIYSVDSVLNTIWRSKNQRPIVVSFAVYWMVLTLGPLLVGASMAISSYLLSLNWLAQSGVNSLVDEVLRIFPLLLSWVSFWLLYSVVPTVRVPAKDALIGALVAGVLFELGKKAFALYVTMFPSYQLIYGVLAVIPILFLWVYWSWCIVLLGAEITVTLGEHRLYQQQKAEQQQKQEQEGSL</sequence>
<feature type="transmembrane region" description="Helical" evidence="7">
    <location>
        <begin position="242"/>
        <end position="268"/>
    </location>
</feature>
<feature type="transmembrane region" description="Helical" evidence="7">
    <location>
        <begin position="39"/>
        <end position="61"/>
    </location>
</feature>
<gene>
    <name evidence="8" type="primary">yihY</name>
    <name evidence="8" type="ORF">NCTC13193_05821</name>
</gene>
<evidence type="ECO:0000256" key="1">
    <source>
        <dbReference type="ARBA" id="ARBA00004651"/>
    </source>
</evidence>
<evidence type="ECO:0000256" key="3">
    <source>
        <dbReference type="ARBA" id="ARBA00022519"/>
    </source>
</evidence>
<dbReference type="NCBIfam" id="TIGR00765">
    <property type="entry name" value="yihY_not_rbn"/>
    <property type="match status" value="1"/>
</dbReference>
<keyword evidence="3" id="KW-0997">Cell inner membrane</keyword>
<comment type="subcellular location">
    <subcellularLocation>
        <location evidence="1 7">Cell membrane</location>
        <topology evidence="1 7">Multi-pass membrane protein</topology>
    </subcellularLocation>
</comment>
<dbReference type="Pfam" id="PF03631">
    <property type="entry name" value="Virul_fac_BrkB"/>
    <property type="match status" value="1"/>
</dbReference>
<dbReference type="PANTHER" id="PTHR30213">
    <property type="entry name" value="INNER MEMBRANE PROTEIN YHJD"/>
    <property type="match status" value="1"/>
</dbReference>
<evidence type="ECO:0000313" key="9">
    <source>
        <dbReference type="Proteomes" id="UP000270487"/>
    </source>
</evidence>
<dbReference type="RefSeq" id="WP_141133230.1">
    <property type="nucleotide sequence ID" value="NZ_CAMKRK010000012.1"/>
</dbReference>
<evidence type="ECO:0000256" key="6">
    <source>
        <dbReference type="ARBA" id="ARBA00023136"/>
    </source>
</evidence>
<dbReference type="EMBL" id="LR134492">
    <property type="protein sequence ID" value="VEI77441.1"/>
    <property type="molecule type" value="Genomic_DNA"/>
</dbReference>
<evidence type="ECO:0000256" key="7">
    <source>
        <dbReference type="HAMAP-Rule" id="MF_00672"/>
    </source>
</evidence>
<dbReference type="GO" id="GO:0005886">
    <property type="term" value="C:plasma membrane"/>
    <property type="evidence" value="ECO:0007669"/>
    <property type="project" value="UniProtKB-SubCell"/>
</dbReference>
<feature type="transmembrane region" description="Helical" evidence="7">
    <location>
        <begin position="136"/>
        <end position="165"/>
    </location>
</feature>
<keyword evidence="6 7" id="KW-0472">Membrane</keyword>
<feature type="transmembrane region" description="Helical" evidence="7">
    <location>
        <begin position="185"/>
        <end position="202"/>
    </location>
</feature>
<dbReference type="PANTHER" id="PTHR30213:SF0">
    <property type="entry name" value="UPF0761 MEMBRANE PROTEIN YIHY"/>
    <property type="match status" value="1"/>
</dbReference>
<name>A0A448TBR4_SERFO</name>
<keyword evidence="4 7" id="KW-0812">Transmembrane</keyword>
<accession>A0A448TBR4</accession>
<reference evidence="8 9" key="1">
    <citation type="submission" date="2018-12" db="EMBL/GenBank/DDBJ databases">
        <authorList>
            <consortium name="Pathogen Informatics"/>
        </authorList>
    </citation>
    <scope>NUCLEOTIDE SEQUENCE [LARGE SCALE GENOMIC DNA]</scope>
    <source>
        <strain evidence="8 9">NCTC13193</strain>
    </source>
</reference>
<evidence type="ECO:0000256" key="2">
    <source>
        <dbReference type="ARBA" id="ARBA00022475"/>
    </source>
</evidence>
<dbReference type="InterPro" id="IPR017039">
    <property type="entry name" value="Virul_fac_BrkB"/>
</dbReference>